<reference evidence="2" key="1">
    <citation type="submission" date="2021-06" db="EMBL/GenBank/DDBJ databases">
        <authorList>
            <person name="Kallberg Y."/>
            <person name="Tangrot J."/>
            <person name="Rosling A."/>
        </authorList>
    </citation>
    <scope>NUCLEOTIDE SEQUENCE</scope>
    <source>
        <strain evidence="2">AZ414A</strain>
    </source>
</reference>
<dbReference type="AlphaFoldDB" id="A0A9N9E0E2"/>
<dbReference type="OrthoDB" id="2431201at2759"/>
<keyword evidence="3" id="KW-1185">Reference proteome</keyword>
<evidence type="ECO:0000313" key="3">
    <source>
        <dbReference type="Proteomes" id="UP000789706"/>
    </source>
</evidence>
<accession>A0A9N9E0E2</accession>
<dbReference type="EMBL" id="CAJVPK010007173">
    <property type="protein sequence ID" value="CAG8654988.1"/>
    <property type="molecule type" value="Genomic_DNA"/>
</dbReference>
<comment type="caution">
    <text evidence="2">The sequence shown here is derived from an EMBL/GenBank/DDBJ whole genome shotgun (WGS) entry which is preliminary data.</text>
</comment>
<keyword evidence="1" id="KW-0175">Coiled coil</keyword>
<name>A0A9N9E0E2_9GLOM</name>
<feature type="non-terminal residue" evidence="2">
    <location>
        <position position="66"/>
    </location>
</feature>
<evidence type="ECO:0000256" key="1">
    <source>
        <dbReference type="SAM" id="Coils"/>
    </source>
</evidence>
<feature type="coiled-coil region" evidence="1">
    <location>
        <begin position="28"/>
        <end position="55"/>
    </location>
</feature>
<dbReference type="Proteomes" id="UP000789706">
    <property type="component" value="Unassembled WGS sequence"/>
</dbReference>
<evidence type="ECO:0000313" key="2">
    <source>
        <dbReference type="EMBL" id="CAG8654988.1"/>
    </source>
</evidence>
<organism evidence="2 3">
    <name type="scientific">Diversispora eburnea</name>
    <dbReference type="NCBI Taxonomy" id="1213867"/>
    <lineage>
        <taxon>Eukaryota</taxon>
        <taxon>Fungi</taxon>
        <taxon>Fungi incertae sedis</taxon>
        <taxon>Mucoromycota</taxon>
        <taxon>Glomeromycotina</taxon>
        <taxon>Glomeromycetes</taxon>
        <taxon>Diversisporales</taxon>
        <taxon>Diversisporaceae</taxon>
        <taxon>Diversispora</taxon>
    </lineage>
</organism>
<proteinExistence type="predicted"/>
<sequence>NPVCLALFSPQKSNLIYLYENDKYVGELYSLKKQVEQKQGYYKQLEKERKELEAKIIQLPPFKIKN</sequence>
<protein>
    <submittedName>
        <fullName evidence="2">9479_t:CDS:1</fullName>
    </submittedName>
</protein>
<gene>
    <name evidence="2" type="ORF">DEBURN_LOCUS11569</name>
</gene>